<feature type="compositionally biased region" description="Low complexity" evidence="8">
    <location>
        <begin position="519"/>
        <end position="546"/>
    </location>
</feature>
<proteinExistence type="inferred from homology"/>
<evidence type="ECO:0000256" key="7">
    <source>
        <dbReference type="RuleBase" id="RU364114"/>
    </source>
</evidence>
<dbReference type="AlphaFoldDB" id="A0A835SW32"/>
<feature type="region of interest" description="Disordered" evidence="8">
    <location>
        <begin position="222"/>
        <end position="280"/>
    </location>
</feature>
<dbReference type="GO" id="GO:0035243">
    <property type="term" value="F:protein-arginine omega-N symmetric methyltransferase activity"/>
    <property type="evidence" value="ECO:0007669"/>
    <property type="project" value="UniProtKB-EC"/>
</dbReference>
<dbReference type="GO" id="GO:0032981">
    <property type="term" value="P:mitochondrial respiratory chain complex I assembly"/>
    <property type="evidence" value="ECO:0007669"/>
    <property type="project" value="TreeGrafter"/>
</dbReference>
<keyword evidence="5 7" id="KW-0496">Mitochondrion</keyword>
<sequence>MQDCLTSPQGGFYMSRDVFGTAGDFVTSPEISQLFGEMVGIWCVHTWMAMGKPPRLALVELGPGRGTLMADLLRGTAAFKPFAAALEVHLVEVSPALRAAQWRALRCSADPAASKAADDLAHLRAGLPPVVAQQQQSQQQSQQQQPSSSGGDYGGTPEVGVSGFNGCKVRWHATLDAVPDGPGPALYLAHEFFDALPVHQFVRDPEGRRGWLEKLVDVELNEQADERDEQPQQRRLEAPGTSQPSTAGGGGGNGGAAGGGTAHTGSTPAAGSSGAAGVAGAGVAGAPTAAVTKAEAGSARLAAAAASAASGQGHTSGSGLRLVLSPGPTPAAAMLVPRRLAGLSKEQAEQTSAIEISGVGMATAERLAQRVGRRGGAALVMDYGREAPGPYADSLMAIRAHRGVGVLDAPGTADLSAWVDFGALRQAVAGARQQAGAAAATSGPVSQAAWLAAMGVGARFQQLAAGAAAQPAQVEALRAGLERLLDEGENGMGRAYQVMAIHHTDLTQLAGLPPPEQVAPPQMQQEQQQQVQEQQQRQQQPQQGKQ</sequence>
<dbReference type="GO" id="GO:0032259">
    <property type="term" value="P:methylation"/>
    <property type="evidence" value="ECO:0007669"/>
    <property type="project" value="UniProtKB-KW"/>
</dbReference>
<keyword evidence="10" id="KW-1185">Reference proteome</keyword>
<dbReference type="Pfam" id="PF02636">
    <property type="entry name" value="Methyltransf_28"/>
    <property type="match status" value="1"/>
</dbReference>
<dbReference type="InterPro" id="IPR029063">
    <property type="entry name" value="SAM-dependent_MTases_sf"/>
</dbReference>
<evidence type="ECO:0000313" key="9">
    <source>
        <dbReference type="EMBL" id="KAG2426936.1"/>
    </source>
</evidence>
<protein>
    <recommendedName>
        <fullName evidence="7">Protein arginine methyltransferase NDUFAF7</fullName>
        <ecNumber evidence="7">2.1.1.320</ecNumber>
    </recommendedName>
</protein>
<comment type="subcellular location">
    <subcellularLocation>
        <location evidence="1 7">Mitochondrion</location>
    </subcellularLocation>
</comment>
<evidence type="ECO:0000256" key="3">
    <source>
        <dbReference type="ARBA" id="ARBA00022603"/>
    </source>
</evidence>
<feature type="compositionally biased region" description="Low complexity" evidence="8">
    <location>
        <begin position="133"/>
        <end position="149"/>
    </location>
</feature>
<evidence type="ECO:0000256" key="2">
    <source>
        <dbReference type="ARBA" id="ARBA00005891"/>
    </source>
</evidence>
<evidence type="ECO:0000256" key="1">
    <source>
        <dbReference type="ARBA" id="ARBA00004173"/>
    </source>
</evidence>
<name>A0A835SW32_CHLIN</name>
<comment type="similarity">
    <text evidence="2 7">Belongs to the NDUFAF7 family.</text>
</comment>
<dbReference type="EMBL" id="JAEHOC010000044">
    <property type="protein sequence ID" value="KAG2426936.1"/>
    <property type="molecule type" value="Genomic_DNA"/>
</dbReference>
<accession>A0A835SW32</accession>
<organism evidence="9 10">
    <name type="scientific">Chlamydomonas incerta</name>
    <dbReference type="NCBI Taxonomy" id="51695"/>
    <lineage>
        <taxon>Eukaryota</taxon>
        <taxon>Viridiplantae</taxon>
        <taxon>Chlorophyta</taxon>
        <taxon>core chlorophytes</taxon>
        <taxon>Chlorophyceae</taxon>
        <taxon>CS clade</taxon>
        <taxon>Chlamydomonadales</taxon>
        <taxon>Chlamydomonadaceae</taxon>
        <taxon>Chlamydomonas</taxon>
    </lineage>
</organism>
<evidence type="ECO:0000256" key="8">
    <source>
        <dbReference type="SAM" id="MobiDB-lite"/>
    </source>
</evidence>
<evidence type="ECO:0000256" key="5">
    <source>
        <dbReference type="ARBA" id="ARBA00023128"/>
    </source>
</evidence>
<comment type="caution">
    <text evidence="9">The sequence shown here is derived from an EMBL/GenBank/DDBJ whole genome shotgun (WGS) entry which is preliminary data.</text>
</comment>
<feature type="compositionally biased region" description="Gly residues" evidence="8">
    <location>
        <begin position="247"/>
        <end position="262"/>
    </location>
</feature>
<feature type="region of interest" description="Disordered" evidence="8">
    <location>
        <begin position="130"/>
        <end position="159"/>
    </location>
</feature>
<dbReference type="InterPro" id="IPR038375">
    <property type="entry name" value="NDUFAF7_sf"/>
</dbReference>
<dbReference type="OrthoDB" id="438553at2759"/>
<comment type="catalytic activity">
    <reaction evidence="6 7">
        <text>L-arginyl-[protein] + 2 S-adenosyl-L-methionine = N(omega),N(omega)'-dimethyl-L-arginyl-[protein] + 2 S-adenosyl-L-homocysteine + 2 H(+)</text>
        <dbReference type="Rhea" id="RHEA:48108"/>
        <dbReference type="Rhea" id="RHEA-COMP:10532"/>
        <dbReference type="Rhea" id="RHEA-COMP:11992"/>
        <dbReference type="ChEBI" id="CHEBI:15378"/>
        <dbReference type="ChEBI" id="CHEBI:29965"/>
        <dbReference type="ChEBI" id="CHEBI:57856"/>
        <dbReference type="ChEBI" id="CHEBI:59789"/>
        <dbReference type="ChEBI" id="CHEBI:88221"/>
        <dbReference type="EC" id="2.1.1.320"/>
    </reaction>
</comment>
<evidence type="ECO:0000256" key="6">
    <source>
        <dbReference type="ARBA" id="ARBA00048612"/>
    </source>
</evidence>
<reference evidence="9" key="1">
    <citation type="journal article" date="2020" name="bioRxiv">
        <title>Comparative genomics of Chlamydomonas.</title>
        <authorList>
            <person name="Craig R.J."/>
            <person name="Hasan A.R."/>
            <person name="Ness R.W."/>
            <person name="Keightley P.D."/>
        </authorList>
    </citation>
    <scope>NUCLEOTIDE SEQUENCE</scope>
    <source>
        <strain evidence="9">SAG 7.73</strain>
    </source>
</reference>
<dbReference type="PANTHER" id="PTHR12049">
    <property type="entry name" value="PROTEIN ARGININE METHYLTRANSFERASE NDUFAF7, MITOCHONDRIAL"/>
    <property type="match status" value="1"/>
</dbReference>
<dbReference type="SUPFAM" id="SSF53335">
    <property type="entry name" value="S-adenosyl-L-methionine-dependent methyltransferases"/>
    <property type="match status" value="2"/>
</dbReference>
<dbReference type="PANTHER" id="PTHR12049:SF7">
    <property type="entry name" value="PROTEIN ARGININE METHYLTRANSFERASE NDUFAF7, MITOCHONDRIAL"/>
    <property type="match status" value="1"/>
</dbReference>
<dbReference type="Gene3D" id="3.40.50.12710">
    <property type="match status" value="1"/>
</dbReference>
<keyword evidence="4 7" id="KW-0808">Transferase</keyword>
<keyword evidence="3 7" id="KW-0489">Methyltransferase</keyword>
<feature type="compositionally biased region" description="Low complexity" evidence="8">
    <location>
        <begin position="263"/>
        <end position="276"/>
    </location>
</feature>
<gene>
    <name evidence="9" type="ORF">HXX76_012722</name>
</gene>
<evidence type="ECO:0000313" key="10">
    <source>
        <dbReference type="Proteomes" id="UP000650467"/>
    </source>
</evidence>
<comment type="function">
    <text evidence="7">Arginine methyltransferase involved in the assembly or stability of mitochondrial NADH:ubiquinone oxidoreductase complex (complex I).</text>
</comment>
<feature type="region of interest" description="Disordered" evidence="8">
    <location>
        <begin position="508"/>
        <end position="546"/>
    </location>
</feature>
<evidence type="ECO:0000256" key="4">
    <source>
        <dbReference type="ARBA" id="ARBA00022679"/>
    </source>
</evidence>
<dbReference type="GO" id="GO:0005739">
    <property type="term" value="C:mitochondrion"/>
    <property type="evidence" value="ECO:0007669"/>
    <property type="project" value="UniProtKB-SubCell"/>
</dbReference>
<dbReference type="Proteomes" id="UP000650467">
    <property type="component" value="Unassembled WGS sequence"/>
</dbReference>
<dbReference type="InterPro" id="IPR003788">
    <property type="entry name" value="NDUFAF7"/>
</dbReference>
<dbReference type="EC" id="2.1.1.320" evidence="7"/>